<accession>K2PX78</accession>
<dbReference type="SUPFAM" id="SSF53300">
    <property type="entry name" value="vWA-like"/>
    <property type="match status" value="1"/>
</dbReference>
<sequence length="340" mass="36769">MLFLLSSCGSSDDDFNSGPIVDDCLGLGADQLTLKIQDHYTTLPGKVSVFFKVTTKDGNHPVAGLSANNFKIFEKGSNDNCYKPISASESNGRISSKSQIFNTNTLLVLDLSNSVLSTSLEELKLASTSFIEQVMPSTPSEEFKMGVYWFDGEDVLHELNPLTTDRTQLITAIEGITNNISNDPSTDLYGAVIKATDSATAILEENKKEEVLAAASVVIFTDGTDQAARYSKNAAINKVKNADENISFFSIGLGSEIETNILNQIGKNGSAYAANKEELEDTFEEISEDVEGQANSFYLFEYCSPKRSGKNLLVIQAIQGENQGSVQTQFDATGFTGGCE</sequence>
<dbReference type="PROSITE" id="PS50234">
    <property type="entry name" value="VWFA"/>
    <property type="match status" value="1"/>
</dbReference>
<name>K2PX78_9FLAO</name>
<organism evidence="2 3">
    <name type="scientific">Galbibacter marinus</name>
    <dbReference type="NCBI Taxonomy" id="555500"/>
    <lineage>
        <taxon>Bacteria</taxon>
        <taxon>Pseudomonadati</taxon>
        <taxon>Bacteroidota</taxon>
        <taxon>Flavobacteriia</taxon>
        <taxon>Flavobacteriales</taxon>
        <taxon>Flavobacteriaceae</taxon>
        <taxon>Galbibacter</taxon>
    </lineage>
</organism>
<dbReference type="Gene3D" id="3.40.50.410">
    <property type="entry name" value="von Willebrand factor, type A domain"/>
    <property type="match status" value="1"/>
</dbReference>
<dbReference type="AlphaFoldDB" id="K2PX78"/>
<evidence type="ECO:0000313" key="2">
    <source>
        <dbReference type="EMBL" id="EKF56084.1"/>
    </source>
</evidence>
<dbReference type="Pfam" id="PF00092">
    <property type="entry name" value="VWA"/>
    <property type="match status" value="1"/>
</dbReference>
<dbReference type="CDD" id="cd00198">
    <property type="entry name" value="vWFA"/>
    <property type="match status" value="1"/>
</dbReference>
<gene>
    <name evidence="2" type="ORF">I215_04035</name>
</gene>
<dbReference type="InterPro" id="IPR002035">
    <property type="entry name" value="VWF_A"/>
</dbReference>
<evidence type="ECO:0000313" key="3">
    <source>
        <dbReference type="Proteomes" id="UP000007364"/>
    </source>
</evidence>
<feature type="domain" description="VWFA" evidence="1">
    <location>
        <begin position="104"/>
        <end position="290"/>
    </location>
</feature>
<proteinExistence type="predicted"/>
<evidence type="ECO:0000259" key="1">
    <source>
        <dbReference type="PROSITE" id="PS50234"/>
    </source>
</evidence>
<dbReference type="eggNOG" id="COG2304">
    <property type="taxonomic scope" value="Bacteria"/>
</dbReference>
<reference evidence="2 3" key="1">
    <citation type="journal article" date="2012" name="J. Bacteriol.">
        <title>Genome Sequence of Galbibacter marinum Type Strain ck-I2-15.</title>
        <authorList>
            <person name="Lai Q."/>
            <person name="Li C."/>
            <person name="Shao Z."/>
        </authorList>
    </citation>
    <scope>NUCLEOTIDE SEQUENCE [LARGE SCALE GENOMIC DNA]</scope>
    <source>
        <strain evidence="3">ck-I2-15</strain>
    </source>
</reference>
<dbReference type="STRING" id="555500.I215_04035"/>
<dbReference type="InterPro" id="IPR036465">
    <property type="entry name" value="vWFA_dom_sf"/>
</dbReference>
<dbReference type="EMBL" id="AMSG01000003">
    <property type="protein sequence ID" value="EKF56084.1"/>
    <property type="molecule type" value="Genomic_DNA"/>
</dbReference>
<keyword evidence="3" id="KW-1185">Reference proteome</keyword>
<dbReference type="Proteomes" id="UP000007364">
    <property type="component" value="Unassembled WGS sequence"/>
</dbReference>
<comment type="caution">
    <text evidence="2">The sequence shown here is derived from an EMBL/GenBank/DDBJ whole genome shotgun (WGS) entry which is preliminary data.</text>
</comment>
<protein>
    <submittedName>
        <fullName evidence="2">von Willebrand factor A</fullName>
    </submittedName>
</protein>
<dbReference type="PATRIC" id="fig|555500.3.peg.836"/>
<dbReference type="SMART" id="SM00327">
    <property type="entry name" value="VWA"/>
    <property type="match status" value="1"/>
</dbReference>